<accession>A0ABP7Y615</accession>
<reference evidence="2" key="1">
    <citation type="journal article" date="2019" name="Int. J. Syst. Evol. Microbiol.">
        <title>The Global Catalogue of Microorganisms (GCM) 10K type strain sequencing project: providing services to taxonomists for standard genome sequencing and annotation.</title>
        <authorList>
            <consortium name="The Broad Institute Genomics Platform"/>
            <consortium name="The Broad Institute Genome Sequencing Center for Infectious Disease"/>
            <person name="Wu L."/>
            <person name="Ma J."/>
        </authorList>
    </citation>
    <scope>NUCLEOTIDE SEQUENCE [LARGE SCALE GENOMIC DNA]</scope>
    <source>
        <strain evidence="2">JCM 16704</strain>
    </source>
</reference>
<keyword evidence="2" id="KW-1185">Reference proteome</keyword>
<evidence type="ECO:0000313" key="2">
    <source>
        <dbReference type="Proteomes" id="UP001500101"/>
    </source>
</evidence>
<dbReference type="RefSeq" id="WP_344672720.1">
    <property type="nucleotide sequence ID" value="NZ_BAAAZI010000001.1"/>
</dbReference>
<dbReference type="EMBL" id="BAAAZI010000001">
    <property type="protein sequence ID" value="GAA4131154.1"/>
    <property type="molecule type" value="Genomic_DNA"/>
</dbReference>
<proteinExistence type="predicted"/>
<sequence>MKVKLPSTYEEWKDCIEIQCQIPLTFAFAQERLQVYEDVENEERMRFIRLYGESHLNNIITWFKQACL</sequence>
<name>A0ABP7Y615_9SPHI</name>
<protein>
    <submittedName>
        <fullName evidence="1">Uncharacterized protein</fullName>
    </submittedName>
</protein>
<gene>
    <name evidence="1" type="ORF">GCM10022216_00970</name>
</gene>
<evidence type="ECO:0000313" key="1">
    <source>
        <dbReference type="EMBL" id="GAA4131154.1"/>
    </source>
</evidence>
<organism evidence="1 2">
    <name type="scientific">Sphingobacterium kyonggiense</name>
    <dbReference type="NCBI Taxonomy" id="714075"/>
    <lineage>
        <taxon>Bacteria</taxon>
        <taxon>Pseudomonadati</taxon>
        <taxon>Bacteroidota</taxon>
        <taxon>Sphingobacteriia</taxon>
        <taxon>Sphingobacteriales</taxon>
        <taxon>Sphingobacteriaceae</taxon>
        <taxon>Sphingobacterium</taxon>
    </lineage>
</organism>
<dbReference type="Proteomes" id="UP001500101">
    <property type="component" value="Unassembled WGS sequence"/>
</dbReference>
<comment type="caution">
    <text evidence="1">The sequence shown here is derived from an EMBL/GenBank/DDBJ whole genome shotgun (WGS) entry which is preliminary data.</text>
</comment>